<dbReference type="Pfam" id="PF13540">
    <property type="entry name" value="RCC1_2"/>
    <property type="match status" value="1"/>
</dbReference>
<keyword evidence="7" id="KW-0472">Membrane</keyword>
<keyword evidence="4 13" id="KW-0732">Signal</keyword>
<sequence>MAVGRGAARRRAGVASGGAALAAVCVLCCVGGAGAQIRYYFCQGGPQDAQSCQGLADTITCGTGGTCIEDLYVDPCGNGFRLQTEECDDGNEVSGDGCSSTCTVERGFKCDGGSSSTIDVCTVVCGDGFSLSAGCCSEAECSWECNPSFGCDDGNTVAGDGCSDTCSVESGFECWGGSGSSSDTCLCTRNMVSAGHTHTCGVNSNYQIECWGNPANNKTKNDFNTITGAFAWPEGTWNRQDIYVTVAAGAEHNCALKFDGFMVCWGWIGPSILGDGRMFLPPAPDWERNSDGGFTWSNVETGFGFTCGVMDEARFQYRPACKPGEVAGLSCAQTSKDRCTGCRPPDDWSVDWLERHPCHLSFVDQATCTAPHNRTALCWGESFYGQGFGFPVRSDWSTVDSGSFHACGVTEGGEGFCWGNNLYGQADVPRIAPRKWVQITAGGSHSCGIDDLFMIHCWGRGLEDQTSPPCDDAWLRLDAGTLHTCGIRMDLSLQCWGSNQAGQCNVPHLLGECSHQGNVDMVQVGGGTPGVAAVFAPRSCDGNYNCTPPMMCEGPVKKDWHQVTAGELHTCATDVQRNVFCWGSDLQGQSSLPGGGTAAVGVAPNGQPMVQSRGYRTAQCM</sequence>
<evidence type="ECO:0000256" key="10">
    <source>
        <dbReference type="ARBA" id="ARBA00023180"/>
    </source>
</evidence>
<keyword evidence="5" id="KW-0677">Repeat</keyword>
<reference evidence="14" key="1">
    <citation type="submission" date="2021-01" db="EMBL/GenBank/DDBJ databases">
        <authorList>
            <person name="Corre E."/>
            <person name="Pelletier E."/>
            <person name="Niang G."/>
            <person name="Scheremetjew M."/>
            <person name="Finn R."/>
            <person name="Kale V."/>
            <person name="Holt S."/>
            <person name="Cochrane G."/>
            <person name="Meng A."/>
            <person name="Brown T."/>
            <person name="Cohen L."/>
        </authorList>
    </citation>
    <scope>NUCLEOTIDE SEQUENCE</scope>
    <source>
        <strain evidence="14">CCMP443</strain>
    </source>
</reference>
<dbReference type="Gene3D" id="2.130.10.30">
    <property type="entry name" value="Regulator of chromosome condensation 1/beta-lactamase-inhibitor protein II"/>
    <property type="match status" value="3"/>
</dbReference>
<keyword evidence="6" id="KW-1133">Transmembrane helix</keyword>
<comment type="catalytic activity">
    <reaction evidence="12">
        <text>L-seryl-[protein] + ATP = O-phospho-L-seryl-[protein] + ADP + H(+)</text>
        <dbReference type="Rhea" id="RHEA:17989"/>
        <dbReference type="Rhea" id="RHEA-COMP:9863"/>
        <dbReference type="Rhea" id="RHEA-COMP:11604"/>
        <dbReference type="ChEBI" id="CHEBI:15378"/>
        <dbReference type="ChEBI" id="CHEBI:29999"/>
        <dbReference type="ChEBI" id="CHEBI:30616"/>
        <dbReference type="ChEBI" id="CHEBI:83421"/>
        <dbReference type="ChEBI" id="CHEBI:456216"/>
        <dbReference type="EC" id="2.7.11.1"/>
    </reaction>
</comment>
<keyword evidence="9" id="KW-0675">Receptor</keyword>
<dbReference type="GO" id="GO:0016020">
    <property type="term" value="C:membrane"/>
    <property type="evidence" value="ECO:0007669"/>
    <property type="project" value="UniProtKB-SubCell"/>
</dbReference>
<name>A0A7S0VZM6_9CRYP</name>
<comment type="subcellular location">
    <subcellularLocation>
        <location evidence="1">Membrane</location>
        <topology evidence="1">Single-pass type I membrane protein</topology>
    </subcellularLocation>
</comment>
<dbReference type="GO" id="GO:0004674">
    <property type="term" value="F:protein serine/threonine kinase activity"/>
    <property type="evidence" value="ECO:0007669"/>
    <property type="project" value="UniProtKB-KW"/>
</dbReference>
<evidence type="ECO:0000313" key="14">
    <source>
        <dbReference type="EMBL" id="CAD8798864.1"/>
    </source>
</evidence>
<dbReference type="PANTHER" id="PTHR47460:SF1">
    <property type="entry name" value="SERINE_THREONINE-PROTEIN KINASE-LIKE PROTEIN ACR4"/>
    <property type="match status" value="1"/>
</dbReference>
<comment type="catalytic activity">
    <reaction evidence="11">
        <text>L-threonyl-[protein] + ATP = O-phospho-L-threonyl-[protein] + ADP + H(+)</text>
        <dbReference type="Rhea" id="RHEA:46608"/>
        <dbReference type="Rhea" id="RHEA-COMP:11060"/>
        <dbReference type="Rhea" id="RHEA-COMP:11605"/>
        <dbReference type="ChEBI" id="CHEBI:15378"/>
        <dbReference type="ChEBI" id="CHEBI:30013"/>
        <dbReference type="ChEBI" id="CHEBI:30616"/>
        <dbReference type="ChEBI" id="CHEBI:61977"/>
        <dbReference type="ChEBI" id="CHEBI:456216"/>
        <dbReference type="EC" id="2.7.11.1"/>
    </reaction>
</comment>
<evidence type="ECO:0000256" key="12">
    <source>
        <dbReference type="ARBA" id="ARBA00048679"/>
    </source>
</evidence>
<organism evidence="14">
    <name type="scientific">Hemiselmis tepida</name>
    <dbReference type="NCBI Taxonomy" id="464990"/>
    <lineage>
        <taxon>Eukaryota</taxon>
        <taxon>Cryptophyceae</taxon>
        <taxon>Cryptomonadales</taxon>
        <taxon>Hemiselmidaceae</taxon>
        <taxon>Hemiselmis</taxon>
    </lineage>
</organism>
<evidence type="ECO:0000256" key="9">
    <source>
        <dbReference type="ARBA" id="ARBA00023170"/>
    </source>
</evidence>
<evidence type="ECO:0000256" key="4">
    <source>
        <dbReference type="ARBA" id="ARBA00022729"/>
    </source>
</evidence>
<evidence type="ECO:0000256" key="5">
    <source>
        <dbReference type="ARBA" id="ARBA00022737"/>
    </source>
</evidence>
<keyword evidence="3" id="KW-0812">Transmembrane</keyword>
<evidence type="ECO:0000256" key="7">
    <source>
        <dbReference type="ARBA" id="ARBA00023136"/>
    </source>
</evidence>
<dbReference type="SUPFAM" id="SSF50985">
    <property type="entry name" value="RCC1/BLIP-II"/>
    <property type="match status" value="2"/>
</dbReference>
<evidence type="ECO:0000256" key="13">
    <source>
        <dbReference type="SAM" id="SignalP"/>
    </source>
</evidence>
<gene>
    <name evidence="14" type="ORF">HTEP1355_LOCUS12505</name>
</gene>
<dbReference type="InterPro" id="IPR009091">
    <property type="entry name" value="RCC1/BLIP-II"/>
</dbReference>
<evidence type="ECO:0000256" key="2">
    <source>
        <dbReference type="ARBA" id="ARBA00012513"/>
    </source>
</evidence>
<keyword evidence="8" id="KW-1015">Disulfide bond</keyword>
<protein>
    <recommendedName>
        <fullName evidence="2">non-specific serine/threonine protein kinase</fullName>
        <ecNumber evidence="2">2.7.11.1</ecNumber>
    </recommendedName>
</protein>
<dbReference type="InterPro" id="IPR011936">
    <property type="entry name" value="Myxo_disulph_rpt"/>
</dbReference>
<evidence type="ECO:0000256" key="1">
    <source>
        <dbReference type="ARBA" id="ARBA00004479"/>
    </source>
</evidence>
<dbReference type="EMBL" id="HBFN01021477">
    <property type="protein sequence ID" value="CAD8798864.1"/>
    <property type="molecule type" value="Transcribed_RNA"/>
</dbReference>
<accession>A0A7S0VZM6</accession>
<evidence type="ECO:0000256" key="11">
    <source>
        <dbReference type="ARBA" id="ARBA00047899"/>
    </source>
</evidence>
<feature type="chain" id="PRO_5030733468" description="non-specific serine/threonine protein kinase" evidence="13">
    <location>
        <begin position="36"/>
        <end position="621"/>
    </location>
</feature>
<proteinExistence type="predicted"/>
<dbReference type="EC" id="2.7.11.1" evidence="2"/>
<evidence type="ECO:0000256" key="3">
    <source>
        <dbReference type="ARBA" id="ARBA00022692"/>
    </source>
</evidence>
<keyword evidence="10" id="KW-0325">Glycoprotein</keyword>
<evidence type="ECO:0000256" key="6">
    <source>
        <dbReference type="ARBA" id="ARBA00022989"/>
    </source>
</evidence>
<dbReference type="PANTHER" id="PTHR47460">
    <property type="entry name" value="SERINE/THREONINE-PROTEIN KINASE-LIKE PROTEIN ACR4"/>
    <property type="match status" value="1"/>
</dbReference>
<dbReference type="AlphaFoldDB" id="A0A7S0VZM6"/>
<evidence type="ECO:0000256" key="8">
    <source>
        <dbReference type="ARBA" id="ARBA00023157"/>
    </source>
</evidence>
<dbReference type="NCBIfam" id="TIGR02232">
    <property type="entry name" value="myxo_disulf_rpt"/>
    <property type="match status" value="2"/>
</dbReference>
<feature type="signal peptide" evidence="13">
    <location>
        <begin position="1"/>
        <end position="35"/>
    </location>
</feature>